<accession>A0A8H7URQ3</accession>
<name>A0A8H7URQ3_9FUNG</name>
<keyword evidence="1" id="KW-0472">Membrane</keyword>
<keyword evidence="1" id="KW-0812">Transmembrane</keyword>
<dbReference type="PANTHER" id="PTHR12459">
    <property type="entry name" value="TRANSMEMBRANE PROTEIN 135-RELATED"/>
    <property type="match status" value="1"/>
</dbReference>
<dbReference type="EMBL" id="JAEPRA010000002">
    <property type="protein sequence ID" value="KAG2188484.1"/>
    <property type="molecule type" value="Genomic_DNA"/>
</dbReference>
<protein>
    <recommendedName>
        <fullName evidence="4">Transmembrane protein 135 N-terminal domain-containing protein</fullName>
    </recommendedName>
</protein>
<dbReference type="Proteomes" id="UP000612746">
    <property type="component" value="Unassembled WGS sequence"/>
</dbReference>
<dbReference type="InterPro" id="IPR026749">
    <property type="entry name" value="Tmem135"/>
</dbReference>
<reference evidence="2" key="1">
    <citation type="submission" date="2020-12" db="EMBL/GenBank/DDBJ databases">
        <title>Metabolic potential, ecology and presence of endohyphal bacteria is reflected in genomic diversity of Mucoromycotina.</title>
        <authorList>
            <person name="Muszewska A."/>
            <person name="Okrasinska A."/>
            <person name="Steczkiewicz K."/>
            <person name="Drgas O."/>
            <person name="Orlowska M."/>
            <person name="Perlinska-Lenart U."/>
            <person name="Aleksandrzak-Piekarczyk T."/>
            <person name="Szatraj K."/>
            <person name="Zielenkiewicz U."/>
            <person name="Pilsyk S."/>
            <person name="Malc E."/>
            <person name="Mieczkowski P."/>
            <person name="Kruszewska J.S."/>
            <person name="Biernat P."/>
            <person name="Pawlowska J."/>
        </authorList>
    </citation>
    <scope>NUCLEOTIDE SEQUENCE</scope>
    <source>
        <strain evidence="2">WA0000051536</strain>
    </source>
</reference>
<sequence>MDIAPVVNSYYENFLELLAQLLSRAVTTKEQEAILKGLKDFQEKLRRLSSQNLRRLQLEISEKESQGPTFCKHEGKTCAQNCTRGFIRAFVMSFGIKYLVAILPALLTGRVFKKPGLLRKMAGKDTTLFALFMSVFLSTYKGTLCTLRNIRKKDDFKSDRLNSFIAGSLAGLSLLIDPSKSRRQAIMLYLLTRSLQFNGAWLMKKWAAHRKKARREELLEMKDQLDLAGFQDGEKRQLVVRKKWDDKLAKFLETWAGVGVMMIASGQIIYAFLFEAETLPKSYYQFLLVHSGWKQDVGPMAAPLTHAIGNTVNQLTKEKNIRLPSGWTSREYIAQHFSPNIASVIPPKLKHNYIMCALQHPLDDSCTRSKATLFGNEFLRALKLYVPLNIIMTAVFRWSQLKSEPEEVLDRFVKSCLRSALFLACYVTIGFSTPCTVRPIVGKERHWIYMLTGLVCGSMTMIEARGRQLELGLYCLPRALESWWKCMVKWGYARNVPHGDVILFMGAMGSLMTLYQNEPDTINRHYLSVMTRFFGRN</sequence>
<keyword evidence="1" id="KW-1133">Transmembrane helix</keyword>
<feature type="transmembrane region" description="Helical" evidence="1">
    <location>
        <begin position="86"/>
        <end position="107"/>
    </location>
</feature>
<dbReference type="AlphaFoldDB" id="A0A8H7URQ3"/>
<organism evidence="2 3">
    <name type="scientific">Umbelopsis vinacea</name>
    <dbReference type="NCBI Taxonomy" id="44442"/>
    <lineage>
        <taxon>Eukaryota</taxon>
        <taxon>Fungi</taxon>
        <taxon>Fungi incertae sedis</taxon>
        <taxon>Mucoromycota</taxon>
        <taxon>Mucoromycotina</taxon>
        <taxon>Umbelopsidomycetes</taxon>
        <taxon>Umbelopsidales</taxon>
        <taxon>Umbelopsidaceae</taxon>
        <taxon>Umbelopsis</taxon>
    </lineage>
</organism>
<proteinExistence type="predicted"/>
<evidence type="ECO:0000256" key="1">
    <source>
        <dbReference type="SAM" id="Phobius"/>
    </source>
</evidence>
<dbReference type="OrthoDB" id="291792at2759"/>
<comment type="caution">
    <text evidence="2">The sequence shown here is derived from an EMBL/GenBank/DDBJ whole genome shotgun (WGS) entry which is preliminary data.</text>
</comment>
<feature type="transmembrane region" description="Helical" evidence="1">
    <location>
        <begin position="251"/>
        <end position="273"/>
    </location>
</feature>
<keyword evidence="3" id="KW-1185">Reference proteome</keyword>
<gene>
    <name evidence="2" type="ORF">INT44_001238</name>
</gene>
<dbReference type="PANTHER" id="PTHR12459:SF15">
    <property type="entry name" value="TRANSMEMBRANE PROTEIN 135"/>
    <property type="match status" value="1"/>
</dbReference>
<evidence type="ECO:0008006" key="4">
    <source>
        <dbReference type="Google" id="ProtNLM"/>
    </source>
</evidence>
<feature type="transmembrane region" description="Helical" evidence="1">
    <location>
        <begin position="127"/>
        <end position="149"/>
    </location>
</feature>
<evidence type="ECO:0000313" key="3">
    <source>
        <dbReference type="Proteomes" id="UP000612746"/>
    </source>
</evidence>
<evidence type="ECO:0000313" key="2">
    <source>
        <dbReference type="EMBL" id="KAG2188484.1"/>
    </source>
</evidence>